<name>A0A2Z6QIW5_9GLOM</name>
<dbReference type="EMBL" id="BEXD01000707">
    <property type="protein sequence ID" value="GBB89605.1"/>
    <property type="molecule type" value="Genomic_DNA"/>
</dbReference>
<proteinExistence type="predicted"/>
<sequence>MEQYFELIYRTSFQSNSLLKLQQYCTNFIDNSPEKIFKSLDFTSPPENLLVSLIKRDDLQMREIEIWEHVLKWGLERNLALLSDPVTCEPKDNILLPRYRNIDEIVDTKIVNLNIVSLVSRWIDKIDINNKFAYARELYLPYEFRLLLRGSSDGFTPKKFHELCDDELCTVTFIKIKGTEEIIGEYNPLKWESSNVGVREGKFGETKDSFIFSFKSKNHFKAPILSHVNNIKEALFYHAECGPTFGNSDINIIVKENDDSKEYDRCFCPEEAEYIHIYPQYYFEVQSQAGSGFHFFNFLQVQNAKPVPDSISKVRNSETDRYFEGPEFRGGPVFRRSGSPLEADYCPEEADRDISKVQNSKRTKDRPHLAADQICVFPEVF</sequence>
<dbReference type="Proteomes" id="UP000247702">
    <property type="component" value="Unassembled WGS sequence"/>
</dbReference>
<dbReference type="AlphaFoldDB" id="A0A2Z6QIW5"/>
<evidence type="ECO:0000313" key="2">
    <source>
        <dbReference type="EMBL" id="GBB89605.1"/>
    </source>
</evidence>
<dbReference type="InterPro" id="IPR011705">
    <property type="entry name" value="BACK"/>
</dbReference>
<dbReference type="Gene3D" id="1.25.40.420">
    <property type="match status" value="1"/>
</dbReference>
<comment type="caution">
    <text evidence="2">The sequence shown here is derived from an EMBL/GenBank/DDBJ whole genome shotgun (WGS) entry which is preliminary data.</text>
</comment>
<feature type="domain" description="TLDc" evidence="1">
    <location>
        <begin position="109"/>
        <end position="278"/>
    </location>
</feature>
<protein>
    <recommendedName>
        <fullName evidence="1">TLDc domain-containing protein</fullName>
    </recommendedName>
</protein>
<dbReference type="Pfam" id="PF07534">
    <property type="entry name" value="TLD"/>
    <property type="match status" value="1"/>
</dbReference>
<dbReference type="InterPro" id="IPR006571">
    <property type="entry name" value="TLDc_dom"/>
</dbReference>
<keyword evidence="3" id="KW-1185">Reference proteome</keyword>
<dbReference type="PROSITE" id="PS51886">
    <property type="entry name" value="TLDC"/>
    <property type="match status" value="1"/>
</dbReference>
<evidence type="ECO:0000259" key="1">
    <source>
        <dbReference type="PROSITE" id="PS51886"/>
    </source>
</evidence>
<gene>
    <name evidence="2" type="ORF">RclHR1_16340001</name>
</gene>
<accession>A0A2Z6QIW5</accession>
<organism evidence="2 3">
    <name type="scientific">Rhizophagus clarus</name>
    <dbReference type="NCBI Taxonomy" id="94130"/>
    <lineage>
        <taxon>Eukaryota</taxon>
        <taxon>Fungi</taxon>
        <taxon>Fungi incertae sedis</taxon>
        <taxon>Mucoromycota</taxon>
        <taxon>Glomeromycotina</taxon>
        <taxon>Glomeromycetes</taxon>
        <taxon>Glomerales</taxon>
        <taxon>Glomeraceae</taxon>
        <taxon>Rhizophagus</taxon>
    </lineage>
</organism>
<reference evidence="2 3" key="1">
    <citation type="submission" date="2017-11" db="EMBL/GenBank/DDBJ databases">
        <title>The genome of Rhizophagus clarus HR1 reveals common genetic basis of auxotrophy among arbuscular mycorrhizal fungi.</title>
        <authorList>
            <person name="Kobayashi Y."/>
        </authorList>
    </citation>
    <scope>NUCLEOTIDE SEQUENCE [LARGE SCALE GENOMIC DNA]</scope>
    <source>
        <strain evidence="2 3">HR1</strain>
    </source>
</reference>
<dbReference type="Pfam" id="PF07707">
    <property type="entry name" value="BACK"/>
    <property type="match status" value="1"/>
</dbReference>
<evidence type="ECO:0000313" key="3">
    <source>
        <dbReference type="Proteomes" id="UP000247702"/>
    </source>
</evidence>